<evidence type="ECO:0008006" key="4">
    <source>
        <dbReference type="Google" id="ProtNLM"/>
    </source>
</evidence>
<evidence type="ECO:0000256" key="1">
    <source>
        <dbReference type="SAM" id="Phobius"/>
    </source>
</evidence>
<keyword evidence="1" id="KW-1133">Transmembrane helix</keyword>
<sequence length="149" mass="16389">MVCSPLQTAQLFNRGSIFAFIAVVVVTFSAVAVAVMDFVNLSWPNVCVLTTDCSIRTCFSTKEKNISKSEAFVSSVKISSSHILRMTMGSFNLNSSIKISAAVIWDEFKSFPNAPNERTCRLSLSCNTCNFSAEIFTQGSTSNNFLIWL</sequence>
<organism evidence="2 3">
    <name type="scientific">Trichinella pseudospiralis</name>
    <name type="common">Parasitic roundworm</name>
    <dbReference type="NCBI Taxonomy" id="6337"/>
    <lineage>
        <taxon>Eukaryota</taxon>
        <taxon>Metazoa</taxon>
        <taxon>Ecdysozoa</taxon>
        <taxon>Nematoda</taxon>
        <taxon>Enoplea</taxon>
        <taxon>Dorylaimia</taxon>
        <taxon>Trichinellida</taxon>
        <taxon>Trichinellidae</taxon>
        <taxon>Trichinella</taxon>
    </lineage>
</organism>
<reference evidence="2 3" key="1">
    <citation type="submission" date="2015-01" db="EMBL/GenBank/DDBJ databases">
        <title>Evolution of Trichinella species and genotypes.</title>
        <authorList>
            <person name="Korhonen P.K."/>
            <person name="Edoardo P."/>
            <person name="Giuseppe L.R."/>
            <person name="Gasser R.B."/>
        </authorList>
    </citation>
    <scope>NUCLEOTIDE SEQUENCE [LARGE SCALE GENOMIC DNA]</scope>
    <source>
        <strain evidence="2">ISS13</strain>
    </source>
</reference>
<evidence type="ECO:0000313" key="2">
    <source>
        <dbReference type="EMBL" id="KRY63782.1"/>
    </source>
</evidence>
<dbReference type="Proteomes" id="UP000054632">
    <property type="component" value="Unassembled WGS sequence"/>
</dbReference>
<comment type="caution">
    <text evidence="2">The sequence shown here is derived from an EMBL/GenBank/DDBJ whole genome shotgun (WGS) entry which is preliminary data.</text>
</comment>
<dbReference type="AlphaFoldDB" id="A0A0V1DR81"/>
<evidence type="ECO:0000313" key="3">
    <source>
        <dbReference type="Proteomes" id="UP000054632"/>
    </source>
</evidence>
<accession>A0A0V1DR81</accession>
<proteinExistence type="predicted"/>
<feature type="transmembrane region" description="Helical" evidence="1">
    <location>
        <begin position="15"/>
        <end position="35"/>
    </location>
</feature>
<dbReference type="EMBL" id="JYDR01000887">
    <property type="protein sequence ID" value="KRY63782.1"/>
    <property type="molecule type" value="Genomic_DNA"/>
</dbReference>
<name>A0A0V1DR81_TRIPS</name>
<keyword evidence="1" id="KW-0812">Transmembrane</keyword>
<keyword evidence="1" id="KW-0472">Membrane</keyword>
<protein>
    <recommendedName>
        <fullName evidence="4">Transmembrane protein</fullName>
    </recommendedName>
</protein>
<gene>
    <name evidence="2" type="ORF">T4A_13022</name>
</gene>